<dbReference type="Gramene" id="PRQ52517">
    <property type="protein sequence ID" value="PRQ52517"/>
    <property type="gene ID" value="RchiOBHm_Chr2g0156391"/>
</dbReference>
<name>A0A2P6S1F9_ROSCH</name>
<organism evidence="1 2">
    <name type="scientific">Rosa chinensis</name>
    <name type="common">China rose</name>
    <dbReference type="NCBI Taxonomy" id="74649"/>
    <lineage>
        <taxon>Eukaryota</taxon>
        <taxon>Viridiplantae</taxon>
        <taxon>Streptophyta</taxon>
        <taxon>Embryophyta</taxon>
        <taxon>Tracheophyta</taxon>
        <taxon>Spermatophyta</taxon>
        <taxon>Magnoliopsida</taxon>
        <taxon>eudicotyledons</taxon>
        <taxon>Gunneridae</taxon>
        <taxon>Pentapetalae</taxon>
        <taxon>rosids</taxon>
        <taxon>fabids</taxon>
        <taxon>Rosales</taxon>
        <taxon>Rosaceae</taxon>
        <taxon>Rosoideae</taxon>
        <taxon>Rosoideae incertae sedis</taxon>
        <taxon>Rosa</taxon>
    </lineage>
</organism>
<accession>A0A2P6S1F9</accession>
<evidence type="ECO:0000313" key="1">
    <source>
        <dbReference type="EMBL" id="PRQ52517.1"/>
    </source>
</evidence>
<dbReference type="AlphaFoldDB" id="A0A2P6S1F9"/>
<evidence type="ECO:0000313" key="2">
    <source>
        <dbReference type="Proteomes" id="UP000238479"/>
    </source>
</evidence>
<sequence>MFLVIAFYSWILERMECFKLHIPLSLTRLLNRTSNKVRWVSWPRQDGI</sequence>
<protein>
    <submittedName>
        <fullName evidence="1">Uncharacterized protein</fullName>
    </submittedName>
</protein>
<dbReference type="EMBL" id="PDCK01000040">
    <property type="protein sequence ID" value="PRQ52517.1"/>
    <property type="molecule type" value="Genomic_DNA"/>
</dbReference>
<reference evidence="1 2" key="1">
    <citation type="journal article" date="2018" name="Nat. Genet.">
        <title>The Rosa genome provides new insights in the design of modern roses.</title>
        <authorList>
            <person name="Bendahmane M."/>
        </authorList>
    </citation>
    <scope>NUCLEOTIDE SEQUENCE [LARGE SCALE GENOMIC DNA]</scope>
    <source>
        <strain evidence="2">cv. Old Blush</strain>
    </source>
</reference>
<keyword evidence="2" id="KW-1185">Reference proteome</keyword>
<proteinExistence type="predicted"/>
<dbReference type="Proteomes" id="UP000238479">
    <property type="component" value="Chromosome 2"/>
</dbReference>
<comment type="caution">
    <text evidence="1">The sequence shown here is derived from an EMBL/GenBank/DDBJ whole genome shotgun (WGS) entry which is preliminary data.</text>
</comment>
<gene>
    <name evidence="1" type="ORF">RchiOBHm_Chr2g0156391</name>
</gene>